<evidence type="ECO:0000313" key="2">
    <source>
        <dbReference type="EMBL" id="KAL3783639.1"/>
    </source>
</evidence>
<proteinExistence type="predicted"/>
<sequence length="639" mass="69712">MLKSKQSRLAKKMKHARLSTKFYRASSGCILDVRSASEFSRLESDFVSSVTDPVERSEVSFHMGREWREHLANRCRALGVKVDGGAWLSSVEDMERRLAFEKECHRIARRRFMMGKAMERDAGEGTIERGVFVDDAVDMGEEFELVVEKSVSNSIQASRGSAGTFSTMTTSPYPSPLLGGSHRPSGAGGGGPPSAGGGGGTRRASQGEESFAGSFWTGTEPNLKHAAPFLSGIASYIERNGVPFEHVDVWVPRHAEDGGEFRLCFGGSMTLGVQVINDPASGGVDVCPNPSPGVDPSGGGGSPPRRVFLSAEDKFNLSLFGVYSQKFSFQSGCGLPGRIFKSGIPAWEQFVCNAPPELFERRGGAMQFGLKTALGIPIDSPNVGRVVLVLYSKHDRTKDEGLVARMMCDLKLLCPAPRWKLVVDVDAPVGCSHLLPSPPAMKLPWGSVGSDDYYSAASSKGRRIKDLLALLASHVPPSEMYGPLGPHLQNIMSLRMLLLHENSRTHEEEQLVDTVLVLYESYLQAGRKQADIVAMVARDFAFHYSHIGGMAMKFAPPPGGHPQHAPPAVPVAMGGFNNPHQHHLNPPSSPRLGSNLMMNYNHVMDHHQQQQQQQHQHSIVDQFMPFYRQVVSPKSDGSR</sequence>
<dbReference type="PANTHER" id="PTHR35213:SF3">
    <property type="entry name" value="MYB-LIKE DOMAIN-CONTAINING PROTEIN"/>
    <property type="match status" value="1"/>
</dbReference>
<comment type="caution">
    <text evidence="2">The sequence shown here is derived from an EMBL/GenBank/DDBJ whole genome shotgun (WGS) entry which is preliminary data.</text>
</comment>
<dbReference type="EMBL" id="JALLAZ020000963">
    <property type="protein sequence ID" value="KAL3783639.1"/>
    <property type="molecule type" value="Genomic_DNA"/>
</dbReference>
<organism evidence="2 3">
    <name type="scientific">Stephanodiscus triporus</name>
    <dbReference type="NCBI Taxonomy" id="2934178"/>
    <lineage>
        <taxon>Eukaryota</taxon>
        <taxon>Sar</taxon>
        <taxon>Stramenopiles</taxon>
        <taxon>Ochrophyta</taxon>
        <taxon>Bacillariophyta</taxon>
        <taxon>Coscinodiscophyceae</taxon>
        <taxon>Thalassiosirophycidae</taxon>
        <taxon>Stephanodiscales</taxon>
        <taxon>Stephanodiscaceae</taxon>
        <taxon>Stephanodiscus</taxon>
    </lineage>
</organism>
<feature type="compositionally biased region" description="Gly residues" evidence="1">
    <location>
        <begin position="186"/>
        <end position="201"/>
    </location>
</feature>
<feature type="region of interest" description="Disordered" evidence="1">
    <location>
        <begin position="156"/>
        <end position="216"/>
    </location>
</feature>
<evidence type="ECO:0000313" key="3">
    <source>
        <dbReference type="Proteomes" id="UP001530315"/>
    </source>
</evidence>
<gene>
    <name evidence="2" type="ORF">ACHAW5_007423</name>
</gene>
<reference evidence="2 3" key="1">
    <citation type="submission" date="2024-10" db="EMBL/GenBank/DDBJ databases">
        <title>Updated reference genomes for cyclostephanoid diatoms.</title>
        <authorList>
            <person name="Roberts W.R."/>
            <person name="Alverson A.J."/>
        </authorList>
    </citation>
    <scope>NUCLEOTIDE SEQUENCE [LARGE SCALE GENOMIC DNA]</scope>
    <source>
        <strain evidence="2 3">AJA276-08</strain>
    </source>
</reference>
<feature type="compositionally biased region" description="Polar residues" evidence="1">
    <location>
        <begin position="156"/>
        <end position="172"/>
    </location>
</feature>
<accession>A0ABD3P604</accession>
<evidence type="ECO:0000256" key="1">
    <source>
        <dbReference type="SAM" id="MobiDB-lite"/>
    </source>
</evidence>
<protein>
    <submittedName>
        <fullName evidence="2">Uncharacterized protein</fullName>
    </submittedName>
</protein>
<dbReference type="AlphaFoldDB" id="A0ABD3P604"/>
<keyword evidence="3" id="KW-1185">Reference proteome</keyword>
<name>A0ABD3P604_9STRA</name>
<dbReference type="PANTHER" id="PTHR35213">
    <property type="entry name" value="RING-TYPE DOMAIN-CONTAINING PROTEIN-RELATED"/>
    <property type="match status" value="1"/>
</dbReference>
<dbReference type="Proteomes" id="UP001530315">
    <property type="component" value="Unassembled WGS sequence"/>
</dbReference>